<evidence type="ECO:0000256" key="7">
    <source>
        <dbReference type="ARBA" id="ARBA00046577"/>
    </source>
</evidence>
<evidence type="ECO:0000259" key="8">
    <source>
        <dbReference type="PROSITE" id="PS51096"/>
    </source>
</evidence>
<proteinExistence type="predicted"/>
<dbReference type="NCBIfam" id="TIGR02364">
    <property type="entry name" value="dha_pts"/>
    <property type="match status" value="1"/>
</dbReference>
<dbReference type="InterPro" id="IPR039643">
    <property type="entry name" value="DhaM"/>
</dbReference>
<dbReference type="PANTHER" id="PTHR38594">
    <property type="entry name" value="PEP-DEPENDENT DIHYDROXYACETONE KINASE, PHOSPHORYL DONOR SUBUNIT DHAM"/>
    <property type="match status" value="1"/>
</dbReference>
<comment type="catalytic activity">
    <reaction evidence="1">
        <text>dihydroxyacetone + phosphoenolpyruvate = dihydroxyacetone phosphate + pyruvate</text>
        <dbReference type="Rhea" id="RHEA:18381"/>
        <dbReference type="ChEBI" id="CHEBI:15361"/>
        <dbReference type="ChEBI" id="CHEBI:16016"/>
        <dbReference type="ChEBI" id="CHEBI:57642"/>
        <dbReference type="ChEBI" id="CHEBI:58702"/>
        <dbReference type="EC" id="2.7.1.121"/>
    </reaction>
</comment>
<evidence type="ECO:0000256" key="6">
    <source>
        <dbReference type="ARBA" id="ARBA00022679"/>
    </source>
</evidence>
<dbReference type="OrthoDB" id="9809047at2"/>
<gene>
    <name evidence="10" type="ORF">DFR64_2898</name>
</gene>
<keyword evidence="11" id="KW-1185">Reference proteome</keyword>
<reference evidence="10 11" key="1">
    <citation type="submission" date="2018-08" db="EMBL/GenBank/DDBJ databases">
        <title>Genomic Encyclopedia of Type Strains, Phase IV (KMG-IV): sequencing the most valuable type-strain genomes for metagenomic binning, comparative biology and taxonomic classification.</title>
        <authorList>
            <person name="Goeker M."/>
        </authorList>
    </citation>
    <scope>NUCLEOTIDE SEQUENCE [LARGE SCALE GENOMIC DNA]</scope>
    <source>
        <strain evidence="10 11">DSM 23923</strain>
    </source>
</reference>
<dbReference type="GO" id="GO:0047324">
    <property type="term" value="F:phosphoenolpyruvate-glycerone phosphotransferase activity"/>
    <property type="evidence" value="ECO:0007669"/>
    <property type="project" value="UniProtKB-EC"/>
</dbReference>
<evidence type="ECO:0000256" key="1">
    <source>
        <dbReference type="ARBA" id="ARBA00001113"/>
    </source>
</evidence>
<dbReference type="PROSITE" id="PS00369">
    <property type="entry name" value="PTS_HPR_HIS"/>
    <property type="match status" value="1"/>
</dbReference>
<accession>A0A3E0A5A8</accession>
<comment type="caution">
    <text evidence="10">The sequence shown here is derived from an EMBL/GenBank/DDBJ whole genome shotgun (WGS) entry which is preliminary data.</text>
</comment>
<dbReference type="CDD" id="cd00367">
    <property type="entry name" value="PTS-HPr_like"/>
    <property type="match status" value="1"/>
</dbReference>
<evidence type="ECO:0000256" key="5">
    <source>
        <dbReference type="ARBA" id="ARBA00020422"/>
    </source>
</evidence>
<feature type="domain" description="HPr" evidence="9">
    <location>
        <begin position="156"/>
        <end position="246"/>
    </location>
</feature>
<organism evidence="10 11">
    <name type="scientific">Pelolinea submarina</name>
    <dbReference type="NCBI Taxonomy" id="913107"/>
    <lineage>
        <taxon>Bacteria</taxon>
        <taxon>Bacillati</taxon>
        <taxon>Chloroflexota</taxon>
        <taxon>Anaerolineae</taxon>
        <taxon>Anaerolineales</taxon>
        <taxon>Anaerolineaceae</taxon>
        <taxon>Pelolinea</taxon>
    </lineage>
</organism>
<dbReference type="InterPro" id="IPR035895">
    <property type="entry name" value="HPr-like_sf"/>
</dbReference>
<dbReference type="SUPFAM" id="SSF53062">
    <property type="entry name" value="PTS system fructose IIA component-like"/>
    <property type="match status" value="1"/>
</dbReference>
<evidence type="ECO:0000256" key="2">
    <source>
        <dbReference type="ARBA" id="ARBA00002788"/>
    </source>
</evidence>
<dbReference type="Pfam" id="PF00381">
    <property type="entry name" value="PTS-HPr"/>
    <property type="match status" value="1"/>
</dbReference>
<feature type="domain" description="PTS EIIA type-4" evidence="8">
    <location>
        <begin position="1"/>
        <end position="135"/>
    </location>
</feature>
<dbReference type="Proteomes" id="UP000256388">
    <property type="component" value="Unassembled WGS sequence"/>
</dbReference>
<dbReference type="EMBL" id="QUMS01000005">
    <property type="protein sequence ID" value="REG05494.1"/>
    <property type="molecule type" value="Genomic_DNA"/>
</dbReference>
<evidence type="ECO:0000313" key="10">
    <source>
        <dbReference type="EMBL" id="REG05494.1"/>
    </source>
</evidence>
<keyword evidence="6" id="KW-0808">Transferase</keyword>
<dbReference type="EC" id="2.7.1.121" evidence="4"/>
<keyword evidence="10" id="KW-0418">Kinase</keyword>
<dbReference type="GO" id="GO:0019563">
    <property type="term" value="P:glycerol catabolic process"/>
    <property type="evidence" value="ECO:0007669"/>
    <property type="project" value="InterPro"/>
</dbReference>
<dbReference type="InterPro" id="IPR000032">
    <property type="entry name" value="HPr-like"/>
</dbReference>
<dbReference type="AlphaFoldDB" id="A0A3E0A5A8"/>
<dbReference type="Gene3D" id="3.30.1340.10">
    <property type="entry name" value="HPr-like"/>
    <property type="match status" value="1"/>
</dbReference>
<evidence type="ECO:0000256" key="4">
    <source>
        <dbReference type="ARBA" id="ARBA00012095"/>
    </source>
</evidence>
<dbReference type="GO" id="GO:0016020">
    <property type="term" value="C:membrane"/>
    <property type="evidence" value="ECO:0007669"/>
    <property type="project" value="InterPro"/>
</dbReference>
<dbReference type="Pfam" id="PF03610">
    <property type="entry name" value="EIIA-man"/>
    <property type="match status" value="1"/>
</dbReference>
<dbReference type="PRINTS" id="PR00107">
    <property type="entry name" value="PHOSPHOCPHPR"/>
</dbReference>
<comment type="subunit">
    <text evidence="7">Homodimer. The dihydroxyacetone kinase complex is composed of a homodimer of DhaM, a homodimer of DhaK and the subunit DhaL.</text>
</comment>
<dbReference type="PROSITE" id="PS51350">
    <property type="entry name" value="PTS_HPR_DOM"/>
    <property type="match status" value="1"/>
</dbReference>
<dbReference type="NCBIfam" id="TIGR01003">
    <property type="entry name" value="PTS_HPr_family"/>
    <property type="match status" value="1"/>
</dbReference>
<dbReference type="SUPFAM" id="SSF55594">
    <property type="entry name" value="HPr-like"/>
    <property type="match status" value="1"/>
</dbReference>
<sequence>MVNLVLVSHSKKLAESAAGMALQMIASGQVKIATAAGVGEDNQDFGTNAVEIADAIQKVDSKEGVLVLMDLGSAVLSTQMALELLPDDVRTRVRVCPGPFIEGAVVGAAQASAGGTLEQVYTEAFNSIKPKEEQFEPELPQQPVEVPADQNADPNKHEVVLTLQNEHGLHARPGVRFVQTASKYDADIMVTNLTTGKGPSSAKSLTAITFLGVLKGHQIQVTATGKQRDEALKALTELVESKFDED</sequence>
<dbReference type="PANTHER" id="PTHR38594:SF1">
    <property type="entry name" value="PEP-DEPENDENT DIHYDROXYACETONE KINASE, PHOSPHORYL DONOR SUBUNIT DHAM"/>
    <property type="match status" value="1"/>
</dbReference>
<dbReference type="PROSITE" id="PS51096">
    <property type="entry name" value="PTS_EIIA_TYPE_4"/>
    <property type="match status" value="1"/>
</dbReference>
<evidence type="ECO:0000259" key="9">
    <source>
        <dbReference type="PROSITE" id="PS51350"/>
    </source>
</evidence>
<dbReference type="InterPro" id="IPR004701">
    <property type="entry name" value="PTS_EIIA_man-typ"/>
</dbReference>
<dbReference type="InterPro" id="IPR036662">
    <property type="entry name" value="PTS_EIIA_man-typ_sf"/>
</dbReference>
<dbReference type="GO" id="GO:0009401">
    <property type="term" value="P:phosphoenolpyruvate-dependent sugar phosphotransferase system"/>
    <property type="evidence" value="ECO:0007669"/>
    <property type="project" value="InterPro"/>
</dbReference>
<name>A0A3E0A5A8_9CHLR</name>
<dbReference type="InterPro" id="IPR012844">
    <property type="entry name" value="DhaM_N"/>
</dbReference>
<dbReference type="RefSeq" id="WP_116226153.1">
    <property type="nucleotide sequence ID" value="NZ_AP018437.1"/>
</dbReference>
<dbReference type="Gene3D" id="3.40.50.510">
    <property type="entry name" value="Phosphotransferase system, mannose-type IIA component"/>
    <property type="match status" value="1"/>
</dbReference>
<comment type="function">
    <text evidence="2">Component of the dihydroxyacetone kinase complex, which is responsible for the phosphoenolpyruvate (PEP)-dependent phosphorylation of dihydroxyacetone. DhaM serves as the phosphoryl donor. Is phosphorylated by phosphoenolpyruvate in an EI- and HPr-dependent reaction, and a phosphorelay system on histidine residues finally leads to phosphoryl transfer to DhaL and dihydroxyacetone.</text>
</comment>
<dbReference type="InterPro" id="IPR001020">
    <property type="entry name" value="PTS_HPr_His_P_site"/>
</dbReference>
<evidence type="ECO:0000256" key="3">
    <source>
        <dbReference type="ARBA" id="ARBA00003681"/>
    </source>
</evidence>
<protein>
    <recommendedName>
        <fullName evidence="5">Phosphocarrier protein HPr</fullName>
        <ecNumber evidence="4">2.7.1.121</ecNumber>
    </recommendedName>
</protein>
<evidence type="ECO:0000313" key="11">
    <source>
        <dbReference type="Proteomes" id="UP000256388"/>
    </source>
</evidence>
<comment type="function">
    <text evidence="3">General (non sugar-specific) component of the phosphoenolpyruvate-dependent sugar phosphotransferase system (sugar PTS). This major carbohydrate active-transport system catalyzes the phosphorylation of incoming sugar substrates concomitantly with their translocation across the cell membrane. The phosphoryl group from phosphoenolpyruvate (PEP) is transferred to the phosphoryl carrier protein HPr by enzyme I. Phospho-HPr then transfers it to the PTS EIIA domain.</text>
</comment>